<organism evidence="2 3">
    <name type="scientific">Rotaria socialis</name>
    <dbReference type="NCBI Taxonomy" id="392032"/>
    <lineage>
        <taxon>Eukaryota</taxon>
        <taxon>Metazoa</taxon>
        <taxon>Spiralia</taxon>
        <taxon>Gnathifera</taxon>
        <taxon>Rotifera</taxon>
        <taxon>Eurotatoria</taxon>
        <taxon>Bdelloidea</taxon>
        <taxon>Philodinida</taxon>
        <taxon>Philodinidae</taxon>
        <taxon>Rotaria</taxon>
    </lineage>
</organism>
<protein>
    <recommendedName>
        <fullName evidence="4">VCBS repeat-containing protein</fullName>
    </recommendedName>
</protein>
<evidence type="ECO:0000256" key="1">
    <source>
        <dbReference type="ARBA" id="ARBA00022729"/>
    </source>
</evidence>
<comment type="caution">
    <text evidence="2">The sequence shown here is derived from an EMBL/GenBank/DDBJ whole genome shotgun (WGS) entry which is preliminary data.</text>
</comment>
<feature type="non-terminal residue" evidence="2">
    <location>
        <position position="97"/>
    </location>
</feature>
<sequence length="97" mass="10486">ISILFGYENGSFHNEVTYEFGNGSNSLVAADLNNDNILDIVVTGSNGHYVNILFGNRNGSFQSPNKYQVGVKPTDVIAADFNNDSRLDLGLTNTGEN</sequence>
<dbReference type="InterPro" id="IPR013517">
    <property type="entry name" value="FG-GAP"/>
</dbReference>
<feature type="non-terminal residue" evidence="2">
    <location>
        <position position="1"/>
    </location>
</feature>
<keyword evidence="1" id="KW-0732">Signal</keyword>
<dbReference type="Pfam" id="PF13517">
    <property type="entry name" value="FG-GAP_3"/>
    <property type="match status" value="1"/>
</dbReference>
<dbReference type="AlphaFoldDB" id="A0A821SPS0"/>
<dbReference type="PANTHER" id="PTHR46580">
    <property type="entry name" value="SENSOR KINASE-RELATED"/>
    <property type="match status" value="1"/>
</dbReference>
<evidence type="ECO:0000313" key="3">
    <source>
        <dbReference type="Proteomes" id="UP000663873"/>
    </source>
</evidence>
<dbReference type="EMBL" id="CAJOBP010063662">
    <property type="protein sequence ID" value="CAF4859738.1"/>
    <property type="molecule type" value="Genomic_DNA"/>
</dbReference>
<dbReference type="InterPro" id="IPR028994">
    <property type="entry name" value="Integrin_alpha_N"/>
</dbReference>
<name>A0A821SPS0_9BILA</name>
<accession>A0A821SPS0</accession>
<proteinExistence type="predicted"/>
<dbReference type="Gene3D" id="2.30.30.100">
    <property type="match status" value="1"/>
</dbReference>
<reference evidence="2" key="1">
    <citation type="submission" date="2021-02" db="EMBL/GenBank/DDBJ databases">
        <authorList>
            <person name="Nowell W R."/>
        </authorList>
    </citation>
    <scope>NUCLEOTIDE SEQUENCE</scope>
</reference>
<gene>
    <name evidence="2" type="ORF">UJA718_LOCUS43824</name>
</gene>
<dbReference type="Proteomes" id="UP000663873">
    <property type="component" value="Unassembled WGS sequence"/>
</dbReference>
<evidence type="ECO:0000313" key="2">
    <source>
        <dbReference type="EMBL" id="CAF4859738.1"/>
    </source>
</evidence>
<evidence type="ECO:0008006" key="4">
    <source>
        <dbReference type="Google" id="ProtNLM"/>
    </source>
</evidence>
<keyword evidence="3" id="KW-1185">Reference proteome</keyword>
<dbReference type="SUPFAM" id="SSF69318">
    <property type="entry name" value="Integrin alpha N-terminal domain"/>
    <property type="match status" value="1"/>
</dbReference>